<dbReference type="SUPFAM" id="SSF53474">
    <property type="entry name" value="alpha/beta-Hydrolases"/>
    <property type="match status" value="1"/>
</dbReference>
<evidence type="ECO:0000256" key="6">
    <source>
        <dbReference type="SAM" id="Phobius"/>
    </source>
</evidence>
<keyword evidence="4" id="KW-0443">Lipid metabolism</keyword>
<dbReference type="EC" id="3.1.1.47" evidence="1"/>
<dbReference type="EMBL" id="JAANER010000006">
    <property type="protein sequence ID" value="KAG9188588.1"/>
    <property type="molecule type" value="Genomic_DNA"/>
</dbReference>
<protein>
    <recommendedName>
        <fullName evidence="1">1-alkyl-2-acetylglycerophosphocholine esterase</fullName>
        <ecNumber evidence="1">3.1.1.47</ecNumber>
    </recommendedName>
</protein>
<dbReference type="PANTHER" id="PTHR10272:SF0">
    <property type="entry name" value="PLATELET-ACTIVATING FACTOR ACETYLHYDROLASE"/>
    <property type="match status" value="1"/>
</dbReference>
<feature type="compositionally biased region" description="Polar residues" evidence="5">
    <location>
        <begin position="54"/>
        <end position="64"/>
    </location>
</feature>
<proteinExistence type="predicted"/>
<keyword evidence="2 7" id="KW-0378">Hydrolase</keyword>
<feature type="compositionally biased region" description="Low complexity" evidence="5">
    <location>
        <begin position="24"/>
        <end position="34"/>
    </location>
</feature>
<evidence type="ECO:0000256" key="4">
    <source>
        <dbReference type="ARBA" id="ARBA00023098"/>
    </source>
</evidence>
<dbReference type="Proteomes" id="UP001199106">
    <property type="component" value="Unassembled WGS sequence"/>
</dbReference>
<dbReference type="PANTHER" id="PTHR10272">
    <property type="entry name" value="PLATELET-ACTIVATING FACTOR ACETYLHYDROLASE"/>
    <property type="match status" value="1"/>
</dbReference>
<dbReference type="Pfam" id="PF03403">
    <property type="entry name" value="PAF-AH_p_II"/>
    <property type="match status" value="2"/>
</dbReference>
<evidence type="ECO:0000256" key="2">
    <source>
        <dbReference type="ARBA" id="ARBA00022801"/>
    </source>
</evidence>
<feature type="compositionally biased region" description="Low complexity" evidence="5">
    <location>
        <begin position="636"/>
        <end position="648"/>
    </location>
</feature>
<accession>A0AAD4FEP3</accession>
<keyword evidence="6" id="KW-0812">Transmembrane</keyword>
<organism evidence="7 8">
    <name type="scientific">Alternaria panax</name>
    <dbReference type="NCBI Taxonomy" id="48097"/>
    <lineage>
        <taxon>Eukaryota</taxon>
        <taxon>Fungi</taxon>
        <taxon>Dikarya</taxon>
        <taxon>Ascomycota</taxon>
        <taxon>Pezizomycotina</taxon>
        <taxon>Dothideomycetes</taxon>
        <taxon>Pleosporomycetidae</taxon>
        <taxon>Pleosporales</taxon>
        <taxon>Pleosporineae</taxon>
        <taxon>Pleosporaceae</taxon>
        <taxon>Alternaria</taxon>
        <taxon>Alternaria sect. Panax</taxon>
    </lineage>
</organism>
<evidence type="ECO:0000313" key="8">
    <source>
        <dbReference type="Proteomes" id="UP001199106"/>
    </source>
</evidence>
<feature type="compositionally biased region" description="Basic and acidic residues" evidence="5">
    <location>
        <begin position="612"/>
        <end position="623"/>
    </location>
</feature>
<comment type="caution">
    <text evidence="7">The sequence shown here is derived from an EMBL/GenBank/DDBJ whole genome shotgun (WGS) entry which is preliminary data.</text>
</comment>
<evidence type="ECO:0000256" key="5">
    <source>
        <dbReference type="SAM" id="MobiDB-lite"/>
    </source>
</evidence>
<name>A0AAD4FEP3_9PLEO</name>
<sequence>MSFLERQKTRVTGTAEHGVRRRSVLNSSSSNKVPNAKKPRTRPPASLRDHLPYPNSTLSPTSGPYSIGSMEIEVPVENPRPISNIKRKGRHLLQLETVLFTLYYPASFGSGSGNAPGGEKKWSRETWLPRPRMETAKGYARFAGIPASISIGIFGATTMLTKLRGYRNAPPATHWPPEGNMKKKGYKIKNQQGNPPEGMDKEPKFPLLMFSHGLGGSRTAYSSLCSEFASYGFVVCAVEHRDGSGPRTFINHKKRGKRRKDPQGGGRTDNSDCDGDEQDDKDFDKFRHLDHTEEEIAQGYHHVDYIFPKNNPMDTAPNNEHGVDGELRSAQIEMRLCELEEAYRVLKIICAGHGEEIARQNLRGEGYVGGSSRGLGGIDWAQWKNRFHKCSGTPSDSLMCRLESSMTFGGEAPIKPPLDDPKHRIHLPLLGIASEAFMYWQKNWDATMSLMKEASEHGAPAYLLTVRGSVHINQSDFSILYKHVSSLFMKATVHPQRAIDLNVSTSLEFLRLVTPDSGGGKSIISQCMTDEKILETPLMEDTPNDHRPDDQWIAARLRVDNEFRKRFAAGLQRKFRRNFQGGMGTGYTTSDEMWCFYKPSDDDLQTWINAEDRGEKRIDKDRATAPTEDIQNSDHAAAGAPRFAPPARNDAETNENTLRNVDVENAKDDPSQQTGRDVRDRYVDDEKNTKGKSGETEASAVTGQCEDTPSV</sequence>
<feature type="region of interest" description="Disordered" evidence="5">
    <location>
        <begin position="245"/>
        <end position="279"/>
    </location>
</feature>
<dbReference type="AlphaFoldDB" id="A0AAD4FEP3"/>
<evidence type="ECO:0000256" key="3">
    <source>
        <dbReference type="ARBA" id="ARBA00022963"/>
    </source>
</evidence>
<reference evidence="7" key="1">
    <citation type="submission" date="2021-07" db="EMBL/GenBank/DDBJ databases">
        <title>Genome Resource of American Ginseng Black Spot Pathogen Alternaria panax.</title>
        <authorList>
            <person name="Qiu C."/>
            <person name="Wang W."/>
            <person name="Liu Z."/>
        </authorList>
    </citation>
    <scope>NUCLEOTIDE SEQUENCE</scope>
    <source>
        <strain evidence="7">BNCC115425</strain>
    </source>
</reference>
<dbReference type="Gene3D" id="3.40.50.1820">
    <property type="entry name" value="alpha/beta hydrolase"/>
    <property type="match status" value="2"/>
</dbReference>
<keyword evidence="6" id="KW-1133">Transmembrane helix</keyword>
<feature type="region of interest" description="Disordered" evidence="5">
    <location>
        <begin position="612"/>
        <end position="711"/>
    </location>
</feature>
<dbReference type="GO" id="GO:0016042">
    <property type="term" value="P:lipid catabolic process"/>
    <property type="evidence" value="ECO:0007669"/>
    <property type="project" value="UniProtKB-KW"/>
</dbReference>
<evidence type="ECO:0000256" key="1">
    <source>
        <dbReference type="ARBA" id="ARBA00013201"/>
    </source>
</evidence>
<keyword evidence="8" id="KW-1185">Reference proteome</keyword>
<keyword evidence="3" id="KW-0442">Lipid degradation</keyword>
<feature type="compositionally biased region" description="Basic residues" evidence="5">
    <location>
        <begin position="250"/>
        <end position="260"/>
    </location>
</feature>
<keyword evidence="6" id="KW-0472">Membrane</keyword>
<feature type="region of interest" description="Disordered" evidence="5">
    <location>
        <begin position="1"/>
        <end position="66"/>
    </location>
</feature>
<gene>
    <name evidence="7" type="ORF">G6011_07293</name>
</gene>
<feature type="compositionally biased region" description="Polar residues" evidence="5">
    <location>
        <begin position="699"/>
        <end position="711"/>
    </location>
</feature>
<feature type="compositionally biased region" description="Basic and acidic residues" evidence="5">
    <location>
        <begin position="661"/>
        <end position="695"/>
    </location>
</feature>
<evidence type="ECO:0000313" key="7">
    <source>
        <dbReference type="EMBL" id="KAG9188588.1"/>
    </source>
</evidence>
<feature type="transmembrane region" description="Helical" evidence="6">
    <location>
        <begin position="139"/>
        <end position="160"/>
    </location>
</feature>
<dbReference type="GO" id="GO:0003847">
    <property type="term" value="F:1-alkyl-2-acetylglycerophosphocholine esterase activity"/>
    <property type="evidence" value="ECO:0007669"/>
    <property type="project" value="UniProtKB-EC"/>
</dbReference>
<dbReference type="InterPro" id="IPR029058">
    <property type="entry name" value="AB_hydrolase_fold"/>
</dbReference>